<keyword evidence="5" id="KW-1185">Reference proteome</keyword>
<sequence length="724" mass="77640">MSRTAEAEQATGPVDVALDETLATTLRSAGASAGALFLLSAGEPTLHLAAVCGIPVEFATPWRRVPLAGTAPVAEAVRRNQLVWVGCQEDLARRYPRTAVSLPYQLALAAVPLRGERRTWGALLLLWPAPRRARPTRRERTHLATAARRLSRLLDTAPRPPSLPAQPRVVAYASAMPQPSQTALAAADWAERLPEGAVALDLGGRITFCSATAARLLGRGADELLGTLPWRALPWLDDPVPEDHYRTALISREPVAFTALRPPDQWLSFELYPDGSGISVRITPAPSSTRPGSRSVRTGPRTGAAHEPTGRLYQLVHLAAAFTESVGVRDVVDLVAGQVLPAFDAEGLVLNVAEAGRLKIIGHQGYAHEEVRKLDGLPLHTDLTPAGQVLLTGAPAFFRDRTEMGRLYPRALGISRKQAWAFLPLVLSGRPVGCCILSYDHPHEFGADERAVLTSLAGLIAQALDRARLYDAKHELAYSLQRSLLPRSLLAPDGLEVAARYLPAVRGLDVGGDFYDLIRLDDRSVAAVIGDVQGHDASSAALMGQVRTAVRAHATAGAAPDQVLARTNRLLADVESDLLVSCLYAHLDLSRCQLTLASAGHLPPLLRRPDRRAGSVPLEPGPLLGIDAEERYPVTSVTVPQGAVLALFTDGLLEVPGTDLDRTTAVLTDYLAHAAVTDLDLTIDGMVHRLWPTGEHTDDVAVLLLRLDGTGHRDTGRAARRGSA</sequence>
<dbReference type="InterPro" id="IPR035965">
    <property type="entry name" value="PAS-like_dom_sf"/>
</dbReference>
<dbReference type="Proteomes" id="UP001596174">
    <property type="component" value="Unassembled WGS sequence"/>
</dbReference>
<dbReference type="Gene3D" id="3.60.40.10">
    <property type="entry name" value="PPM-type phosphatase domain"/>
    <property type="match status" value="1"/>
</dbReference>
<keyword evidence="1" id="KW-0378">Hydrolase</keyword>
<dbReference type="PROSITE" id="PS50112">
    <property type="entry name" value="PAS"/>
    <property type="match status" value="1"/>
</dbReference>
<dbReference type="InterPro" id="IPR036457">
    <property type="entry name" value="PPM-type-like_dom_sf"/>
</dbReference>
<dbReference type="InterPro" id="IPR003018">
    <property type="entry name" value="GAF"/>
</dbReference>
<dbReference type="SMART" id="SM00065">
    <property type="entry name" value="GAF"/>
    <property type="match status" value="2"/>
</dbReference>
<dbReference type="InterPro" id="IPR029016">
    <property type="entry name" value="GAF-like_dom_sf"/>
</dbReference>
<feature type="compositionally biased region" description="Polar residues" evidence="2">
    <location>
        <begin position="285"/>
        <end position="296"/>
    </location>
</feature>
<organism evidence="4 5">
    <name type="scientific">Streptacidiphilus monticola</name>
    <dbReference type="NCBI Taxonomy" id="2161674"/>
    <lineage>
        <taxon>Bacteria</taxon>
        <taxon>Bacillati</taxon>
        <taxon>Actinomycetota</taxon>
        <taxon>Actinomycetes</taxon>
        <taxon>Kitasatosporales</taxon>
        <taxon>Streptomycetaceae</taxon>
        <taxon>Streptacidiphilus</taxon>
    </lineage>
</organism>
<dbReference type="RefSeq" id="WP_380587580.1">
    <property type="nucleotide sequence ID" value="NZ_JBHSQJ010000118.1"/>
</dbReference>
<dbReference type="Gene3D" id="3.30.450.20">
    <property type="entry name" value="PAS domain"/>
    <property type="match status" value="1"/>
</dbReference>
<reference evidence="5" key="1">
    <citation type="journal article" date="2019" name="Int. J. Syst. Evol. Microbiol.">
        <title>The Global Catalogue of Microorganisms (GCM) 10K type strain sequencing project: providing services to taxonomists for standard genome sequencing and annotation.</title>
        <authorList>
            <consortium name="The Broad Institute Genomics Platform"/>
            <consortium name="The Broad Institute Genome Sequencing Center for Infectious Disease"/>
            <person name="Wu L."/>
            <person name="Ma J."/>
        </authorList>
    </citation>
    <scope>NUCLEOTIDE SEQUENCE [LARGE SCALE GENOMIC DNA]</scope>
    <source>
        <strain evidence="5">JCM 4816</strain>
    </source>
</reference>
<feature type="region of interest" description="Disordered" evidence="2">
    <location>
        <begin position="281"/>
        <end position="306"/>
    </location>
</feature>
<dbReference type="PANTHER" id="PTHR43156">
    <property type="entry name" value="STAGE II SPORULATION PROTEIN E-RELATED"/>
    <property type="match status" value="1"/>
</dbReference>
<dbReference type="SUPFAM" id="SSF55785">
    <property type="entry name" value="PYP-like sensor domain (PAS domain)"/>
    <property type="match status" value="1"/>
</dbReference>
<proteinExistence type="predicted"/>
<dbReference type="InterPro" id="IPR000014">
    <property type="entry name" value="PAS"/>
</dbReference>
<dbReference type="Pfam" id="PF13185">
    <property type="entry name" value="GAF_2"/>
    <property type="match status" value="1"/>
</dbReference>
<evidence type="ECO:0000256" key="1">
    <source>
        <dbReference type="ARBA" id="ARBA00022801"/>
    </source>
</evidence>
<dbReference type="Pfam" id="PF01590">
    <property type="entry name" value="GAF"/>
    <property type="match status" value="1"/>
</dbReference>
<evidence type="ECO:0000313" key="5">
    <source>
        <dbReference type="Proteomes" id="UP001596174"/>
    </source>
</evidence>
<evidence type="ECO:0000259" key="3">
    <source>
        <dbReference type="PROSITE" id="PS50112"/>
    </source>
</evidence>
<dbReference type="EMBL" id="JBHSQJ010000118">
    <property type="protein sequence ID" value="MFC5910427.1"/>
    <property type="molecule type" value="Genomic_DNA"/>
</dbReference>
<dbReference type="SUPFAM" id="SSF81606">
    <property type="entry name" value="PP2C-like"/>
    <property type="match status" value="1"/>
</dbReference>
<evidence type="ECO:0000313" key="4">
    <source>
        <dbReference type="EMBL" id="MFC5910427.1"/>
    </source>
</evidence>
<dbReference type="SMART" id="SM00091">
    <property type="entry name" value="PAS"/>
    <property type="match status" value="1"/>
</dbReference>
<dbReference type="InterPro" id="IPR001932">
    <property type="entry name" value="PPM-type_phosphatase-like_dom"/>
</dbReference>
<evidence type="ECO:0000256" key="2">
    <source>
        <dbReference type="SAM" id="MobiDB-lite"/>
    </source>
</evidence>
<dbReference type="SMART" id="SM00331">
    <property type="entry name" value="PP2C_SIG"/>
    <property type="match status" value="1"/>
</dbReference>
<protein>
    <submittedName>
        <fullName evidence="4">SpoIIE family protein phosphatase</fullName>
    </submittedName>
</protein>
<gene>
    <name evidence="4" type="ORF">ACFP3V_24810</name>
</gene>
<dbReference type="SUPFAM" id="SSF55781">
    <property type="entry name" value="GAF domain-like"/>
    <property type="match status" value="2"/>
</dbReference>
<comment type="caution">
    <text evidence="4">The sequence shown here is derived from an EMBL/GenBank/DDBJ whole genome shotgun (WGS) entry which is preliminary data.</text>
</comment>
<dbReference type="InterPro" id="IPR013656">
    <property type="entry name" value="PAS_4"/>
</dbReference>
<name>A0ABW1GA52_9ACTN</name>
<dbReference type="Gene3D" id="3.30.450.40">
    <property type="match status" value="2"/>
</dbReference>
<dbReference type="Pfam" id="PF08448">
    <property type="entry name" value="PAS_4"/>
    <property type="match status" value="1"/>
</dbReference>
<dbReference type="InterPro" id="IPR052016">
    <property type="entry name" value="Bact_Sigma-Reg"/>
</dbReference>
<dbReference type="PANTHER" id="PTHR43156:SF2">
    <property type="entry name" value="STAGE II SPORULATION PROTEIN E"/>
    <property type="match status" value="1"/>
</dbReference>
<dbReference type="CDD" id="cd00130">
    <property type="entry name" value="PAS"/>
    <property type="match status" value="1"/>
</dbReference>
<accession>A0ABW1GA52</accession>
<dbReference type="Pfam" id="PF07228">
    <property type="entry name" value="SpoIIE"/>
    <property type="match status" value="1"/>
</dbReference>
<feature type="domain" description="PAS" evidence="3">
    <location>
        <begin position="191"/>
        <end position="226"/>
    </location>
</feature>